<accession>A0A1S6HN60</accession>
<dbReference type="PANTHER" id="PTHR40940">
    <property type="entry name" value="PROTEIN BATD-RELATED"/>
    <property type="match status" value="1"/>
</dbReference>
<keyword evidence="1" id="KW-0812">Transmembrane</keyword>
<evidence type="ECO:0000256" key="2">
    <source>
        <dbReference type="SAM" id="SignalP"/>
    </source>
</evidence>
<dbReference type="EMBL" id="CP014782">
    <property type="protein sequence ID" value="AQS36963.1"/>
    <property type="molecule type" value="Genomic_DNA"/>
</dbReference>
<dbReference type="InterPro" id="IPR057699">
    <property type="entry name" value="DUF7939"/>
</dbReference>
<feature type="signal peptide" evidence="2">
    <location>
        <begin position="1"/>
        <end position="22"/>
    </location>
</feature>
<dbReference type="PANTHER" id="PTHR40940:SF1">
    <property type="entry name" value="PROTEIN BATD"/>
    <property type="match status" value="1"/>
</dbReference>
<dbReference type="Pfam" id="PF25607">
    <property type="entry name" value="DUF7939"/>
    <property type="match status" value="1"/>
</dbReference>
<name>A0A1S6HN60_9GAMM</name>
<evidence type="ECO:0000259" key="3">
    <source>
        <dbReference type="Pfam" id="PF25607"/>
    </source>
</evidence>
<dbReference type="KEGG" id="spsw:Sps_01799"/>
<organism evidence="4 5">
    <name type="scientific">Shewanella psychrophila</name>
    <dbReference type="NCBI Taxonomy" id="225848"/>
    <lineage>
        <taxon>Bacteria</taxon>
        <taxon>Pseudomonadati</taxon>
        <taxon>Pseudomonadota</taxon>
        <taxon>Gammaproteobacteria</taxon>
        <taxon>Alteromonadales</taxon>
        <taxon>Shewanellaceae</taxon>
        <taxon>Shewanella</taxon>
    </lineage>
</organism>
<feature type="domain" description="DUF7939" evidence="3">
    <location>
        <begin position="471"/>
        <end position="548"/>
    </location>
</feature>
<dbReference type="RefSeq" id="WP_077752191.1">
    <property type="nucleotide sequence ID" value="NZ_CP014782.1"/>
</dbReference>
<keyword evidence="1" id="KW-1133">Transmembrane helix</keyword>
<dbReference type="OrthoDB" id="5293418at2"/>
<gene>
    <name evidence="4" type="ORF">Sps_01799</name>
</gene>
<evidence type="ECO:0000313" key="4">
    <source>
        <dbReference type="EMBL" id="AQS36963.1"/>
    </source>
</evidence>
<feature type="transmembrane region" description="Helical" evidence="1">
    <location>
        <begin position="405"/>
        <end position="424"/>
    </location>
</feature>
<proteinExistence type="predicted"/>
<protein>
    <submittedName>
        <fullName evidence="4">Oxygen tolerance</fullName>
    </submittedName>
</protein>
<feature type="chain" id="PRO_5012006413" evidence="2">
    <location>
        <begin position="23"/>
        <end position="565"/>
    </location>
</feature>
<reference evidence="4 5" key="1">
    <citation type="submission" date="2016-03" db="EMBL/GenBank/DDBJ databases">
        <title>Complete genome sequence of Shewanella psychrophila WP2, a deep sea bacterium isolated from west Pacific sediment.</title>
        <authorList>
            <person name="Xu G."/>
            <person name="Jian H."/>
        </authorList>
    </citation>
    <scope>NUCLEOTIDE SEQUENCE [LARGE SCALE GENOMIC DNA]</scope>
    <source>
        <strain evidence="4 5">WP2</strain>
    </source>
</reference>
<dbReference type="InterPro" id="IPR025738">
    <property type="entry name" value="BatD"/>
</dbReference>
<keyword evidence="5" id="KW-1185">Reference proteome</keyword>
<evidence type="ECO:0000256" key="1">
    <source>
        <dbReference type="SAM" id="Phobius"/>
    </source>
</evidence>
<dbReference type="Proteomes" id="UP000189545">
    <property type="component" value="Chromosome"/>
</dbReference>
<keyword evidence="2" id="KW-0732">Signal</keyword>
<dbReference type="STRING" id="225848.Sps_01799"/>
<keyword evidence="1" id="KW-0472">Membrane</keyword>
<evidence type="ECO:0000313" key="5">
    <source>
        <dbReference type="Proteomes" id="UP000189545"/>
    </source>
</evidence>
<dbReference type="Pfam" id="PF13584">
    <property type="entry name" value="BatD"/>
    <property type="match status" value="1"/>
</dbReference>
<sequence length="565" mass="62366">MVVSRRLLLALVTLVFSIPTFAISQLETSVDRNPAVEKEYLVLTISADDDVKTGDLDTSALLKDFIVGRTSVSRSTQIVNFDSKKQTRWQILLAPKHAGTLVIPSLSIDGVKSTPIKLNVVASGSQATQMKNLFIRTSLSTEEAYVGQLITYKVKLFLAVDLQRGVLSAPNLDGAQIKQLGEDVDKTEIFNGRRYRVIERTYGIIADQPGELTIDGTGFSGDVLIQGSRRGGMFSFNESRPMEARAAKSILLINPIPNEYHGEWLVSDLVALNEDWPEETQEYQVGNPITRTISLLASNTDETSLPEILIPVPQGLKTYPEKPVRKTFLRDKQMVSQLTQTLAIVPTKAGEYTLPAISVPWWNPHTKRQEQATLPARTITVIGSDAPEVSLPQNNNIAENNTSGYWPWLSLIFATLWLATLMLWQKSRIQIKRITTDQAELALAQHVTDAVSSKESFPPQASPVLTAKQQTNLSMLEAACKEENPGKVLTALQAHYGEQYSRSMSLADIAGLSLELNKGISQLQISAFSKEQTPLDYQMIIEAVKSSTTSKVQQQTSTLVELNPS</sequence>
<dbReference type="AlphaFoldDB" id="A0A1S6HN60"/>